<reference evidence="4" key="1">
    <citation type="submission" date="2015-11" db="EMBL/GenBank/DDBJ databases">
        <authorList>
            <person name="Varghese N."/>
        </authorList>
    </citation>
    <scope>NUCLEOTIDE SEQUENCE [LARGE SCALE GENOMIC DNA]</scope>
    <source>
        <strain evidence="4">DSM 45899</strain>
    </source>
</reference>
<organism evidence="3 4">
    <name type="scientific">Parafrankia irregularis</name>
    <dbReference type="NCBI Taxonomy" id="795642"/>
    <lineage>
        <taxon>Bacteria</taxon>
        <taxon>Bacillati</taxon>
        <taxon>Actinomycetota</taxon>
        <taxon>Actinomycetes</taxon>
        <taxon>Frankiales</taxon>
        <taxon>Frankiaceae</taxon>
        <taxon>Parafrankia</taxon>
    </lineage>
</organism>
<evidence type="ECO:0000313" key="3">
    <source>
        <dbReference type="EMBL" id="CUU60586.1"/>
    </source>
</evidence>
<dbReference type="GO" id="GO:0070967">
    <property type="term" value="F:coenzyme F420 binding"/>
    <property type="evidence" value="ECO:0007669"/>
    <property type="project" value="TreeGrafter"/>
</dbReference>
<dbReference type="EMBL" id="FAOZ01000043">
    <property type="protein sequence ID" value="CUU60586.1"/>
    <property type="molecule type" value="Genomic_DNA"/>
</dbReference>
<feature type="domain" description="Pyridoxamine 5'-phosphate oxidase N-terminal" evidence="2">
    <location>
        <begin position="14"/>
        <end position="145"/>
    </location>
</feature>
<dbReference type="PANTHER" id="PTHR35176:SF6">
    <property type="entry name" value="HEME OXYGENASE HI_0854-RELATED"/>
    <property type="match status" value="1"/>
</dbReference>
<evidence type="ECO:0000256" key="1">
    <source>
        <dbReference type="ARBA" id="ARBA00023002"/>
    </source>
</evidence>
<evidence type="ECO:0000259" key="2">
    <source>
        <dbReference type="Pfam" id="PF01243"/>
    </source>
</evidence>
<protein>
    <submittedName>
        <fullName evidence="3">Pyridoxamine 5'-phosphate oxidase</fullName>
    </submittedName>
</protein>
<dbReference type="InterPro" id="IPR012349">
    <property type="entry name" value="Split_barrel_FMN-bd"/>
</dbReference>
<dbReference type="SUPFAM" id="SSF50475">
    <property type="entry name" value="FMN-binding split barrel"/>
    <property type="match status" value="1"/>
</dbReference>
<dbReference type="Gene3D" id="2.30.110.10">
    <property type="entry name" value="Electron Transport, Fmn-binding Protein, Chain A"/>
    <property type="match status" value="1"/>
</dbReference>
<dbReference type="GO" id="GO:0016627">
    <property type="term" value="F:oxidoreductase activity, acting on the CH-CH group of donors"/>
    <property type="evidence" value="ECO:0007669"/>
    <property type="project" value="TreeGrafter"/>
</dbReference>
<name>A0A0S4R1D1_9ACTN</name>
<keyword evidence="4" id="KW-1185">Reference proteome</keyword>
<dbReference type="GO" id="GO:0005829">
    <property type="term" value="C:cytosol"/>
    <property type="evidence" value="ECO:0007669"/>
    <property type="project" value="TreeGrafter"/>
</dbReference>
<dbReference type="Pfam" id="PF01243">
    <property type="entry name" value="PNPOx_N"/>
    <property type="match status" value="1"/>
</dbReference>
<dbReference type="InterPro" id="IPR052019">
    <property type="entry name" value="F420H2_bilvrd_red/Heme_oxyg"/>
</dbReference>
<sequence>MKEQRRGRRIAMSPAEIDAFLAEERTCRVATSGPSGPHLTPLWFVWDGAALWLNSVVKSQRWTDIARDPRVAVLVDGGHAFNELHGVELRGKLESVGEAPRSSTPDAELEKPELLFARKYTGRDEMHYDGRHAWLRLTPEKVTSWDFRKM</sequence>
<gene>
    <name evidence="3" type="ORF">Ga0074812_1432</name>
</gene>
<dbReference type="Proteomes" id="UP000198802">
    <property type="component" value="Unassembled WGS sequence"/>
</dbReference>
<accession>A0A0S4R1D1</accession>
<evidence type="ECO:0000313" key="4">
    <source>
        <dbReference type="Proteomes" id="UP000198802"/>
    </source>
</evidence>
<dbReference type="PANTHER" id="PTHR35176">
    <property type="entry name" value="HEME OXYGENASE HI_0854-RELATED"/>
    <property type="match status" value="1"/>
</dbReference>
<proteinExistence type="predicted"/>
<dbReference type="InterPro" id="IPR011576">
    <property type="entry name" value="Pyridox_Oxase_N"/>
</dbReference>
<keyword evidence="1" id="KW-0560">Oxidoreductase</keyword>
<dbReference type="RefSeq" id="WP_091285780.1">
    <property type="nucleotide sequence ID" value="NZ_FAOZ01000043.1"/>
</dbReference>
<dbReference type="AlphaFoldDB" id="A0A0S4R1D1"/>